<dbReference type="EC" id="3.5.1.-" evidence="2"/>
<reference evidence="5" key="1">
    <citation type="journal article" date="2019" name="Int. J. Syst. Evol. Microbiol.">
        <title>The Global Catalogue of Microorganisms (GCM) 10K type strain sequencing project: providing services to taxonomists for standard genome sequencing and annotation.</title>
        <authorList>
            <consortium name="The Broad Institute Genomics Platform"/>
            <consortium name="The Broad Institute Genome Sequencing Center for Infectious Disease"/>
            <person name="Wu L."/>
            <person name="Ma J."/>
        </authorList>
    </citation>
    <scope>NUCLEOTIDE SEQUENCE [LARGE SCALE GENOMIC DNA]</scope>
    <source>
        <strain evidence="5">KCTC 42644</strain>
    </source>
</reference>
<dbReference type="PANTHER" id="PTHR43433:SF10">
    <property type="entry name" value="AB HYDROLASE-1 DOMAIN-CONTAINING PROTEIN"/>
    <property type="match status" value="1"/>
</dbReference>
<evidence type="ECO:0000313" key="5">
    <source>
        <dbReference type="Proteomes" id="UP001595615"/>
    </source>
</evidence>
<comment type="catalytic activity">
    <reaction evidence="2">
        <text>carbamate + 2 H(+) = NH4(+) + CO2</text>
        <dbReference type="Rhea" id="RHEA:15649"/>
        <dbReference type="ChEBI" id="CHEBI:13941"/>
        <dbReference type="ChEBI" id="CHEBI:15378"/>
        <dbReference type="ChEBI" id="CHEBI:16526"/>
        <dbReference type="ChEBI" id="CHEBI:28938"/>
    </reaction>
</comment>
<dbReference type="InterPro" id="IPR050471">
    <property type="entry name" value="AB_hydrolase"/>
</dbReference>
<dbReference type="EMBL" id="JBHRXV010000011">
    <property type="protein sequence ID" value="MFC3713350.1"/>
    <property type="molecule type" value="Genomic_DNA"/>
</dbReference>
<evidence type="ECO:0000256" key="2">
    <source>
        <dbReference type="HAMAP-Rule" id="MF_00832"/>
    </source>
</evidence>
<sequence length="261" mass="27752">MPTVGGLFYATYGPADGDALILSAGLGGSGGYWAPNIPALAARYRVIAYDHRGTGKSERDSAPPADVDAMADDILALMDGLGIERAHVMGHAAGGVMGLSLALRAPERLGKLIVVNGWSKPDAHFARCFDVRLALLRDSGVEAYVRAQPIFLFPAAWISENSDRLDAEAVGHVAHFQAVSMLEARIAALRAFDIDDRLGEIGIPVLALAAEDDMLVPAPCSHRLAAGMPNATLASMQWGGHACNVTKQDDFDHIVLDWLRS</sequence>
<gene>
    <name evidence="2 4" type="primary">rutD</name>
    <name evidence="4" type="ORF">ACFOMD_12260</name>
</gene>
<name>A0ABV7XB29_9SPHN</name>
<protein>
    <recommendedName>
        <fullName evidence="2">Putative carbamate hydrolase RutD</fullName>
        <ecNumber evidence="2">3.5.1.-</ecNumber>
    </recommendedName>
    <alternativeName>
        <fullName evidence="2">Aminohydrolase</fullName>
    </alternativeName>
</protein>
<dbReference type="InterPro" id="IPR019913">
    <property type="entry name" value="Pyrimidine_utilisation_RutD"/>
</dbReference>
<dbReference type="InterPro" id="IPR029058">
    <property type="entry name" value="AB_hydrolase_fold"/>
</dbReference>
<comment type="caution">
    <text evidence="4">The sequence shown here is derived from an EMBL/GenBank/DDBJ whole genome shotgun (WGS) entry which is preliminary data.</text>
</comment>
<dbReference type="Pfam" id="PF00561">
    <property type="entry name" value="Abhydrolase_1"/>
    <property type="match status" value="1"/>
</dbReference>
<dbReference type="RefSeq" id="WP_380861766.1">
    <property type="nucleotide sequence ID" value="NZ_JBHRXV010000011.1"/>
</dbReference>
<dbReference type="SUPFAM" id="SSF53474">
    <property type="entry name" value="alpha/beta-Hydrolases"/>
    <property type="match status" value="1"/>
</dbReference>
<keyword evidence="5" id="KW-1185">Reference proteome</keyword>
<proteinExistence type="inferred from homology"/>
<evidence type="ECO:0000256" key="1">
    <source>
        <dbReference type="ARBA" id="ARBA00022801"/>
    </source>
</evidence>
<comment type="similarity">
    <text evidence="2">Belongs to the AB hydrolase superfamily. Hydrolase RutD family.</text>
</comment>
<organism evidence="4 5">
    <name type="scientific">Sphingoaurantiacus capsulatus</name>
    <dbReference type="NCBI Taxonomy" id="1771310"/>
    <lineage>
        <taxon>Bacteria</taxon>
        <taxon>Pseudomonadati</taxon>
        <taxon>Pseudomonadota</taxon>
        <taxon>Alphaproteobacteria</taxon>
        <taxon>Sphingomonadales</taxon>
        <taxon>Sphingosinicellaceae</taxon>
        <taxon>Sphingoaurantiacus</taxon>
    </lineage>
</organism>
<keyword evidence="1 2" id="KW-0378">Hydrolase</keyword>
<dbReference type="Gene3D" id="3.40.50.1820">
    <property type="entry name" value="alpha/beta hydrolase"/>
    <property type="match status" value="1"/>
</dbReference>
<evidence type="ECO:0000259" key="3">
    <source>
        <dbReference type="Pfam" id="PF00561"/>
    </source>
</evidence>
<feature type="domain" description="AB hydrolase-1" evidence="3">
    <location>
        <begin position="19"/>
        <end position="135"/>
    </location>
</feature>
<accession>A0ABV7XB29</accession>
<evidence type="ECO:0000313" key="4">
    <source>
        <dbReference type="EMBL" id="MFC3713350.1"/>
    </source>
</evidence>
<dbReference type="NCBIfam" id="TIGR03611">
    <property type="entry name" value="RutD"/>
    <property type="match status" value="1"/>
</dbReference>
<dbReference type="HAMAP" id="MF_00832">
    <property type="entry name" value="RutD"/>
    <property type="match status" value="1"/>
</dbReference>
<dbReference type="PANTHER" id="PTHR43433">
    <property type="entry name" value="HYDROLASE, ALPHA/BETA FOLD FAMILY PROTEIN"/>
    <property type="match status" value="1"/>
</dbReference>
<dbReference type="Proteomes" id="UP001595615">
    <property type="component" value="Unassembled WGS sequence"/>
</dbReference>
<dbReference type="PRINTS" id="PR00111">
    <property type="entry name" value="ABHYDROLASE"/>
</dbReference>
<dbReference type="InterPro" id="IPR000073">
    <property type="entry name" value="AB_hydrolase_1"/>
</dbReference>
<comment type="function">
    <text evidence="2">Involved in pyrimidine catabolism. May facilitate the hydrolysis of carbamate, a reaction that can also occur spontaneously.</text>
</comment>